<dbReference type="NCBIfam" id="TIGR00594">
    <property type="entry name" value="polc"/>
    <property type="match status" value="1"/>
</dbReference>
<comment type="similarity">
    <text evidence="2">Belongs to the DNA polymerase type-C family. DnaE subfamily.</text>
</comment>
<evidence type="ECO:0000256" key="5">
    <source>
        <dbReference type="ARBA" id="ARBA00022679"/>
    </source>
</evidence>
<evidence type="ECO:0000256" key="7">
    <source>
        <dbReference type="ARBA" id="ARBA00022705"/>
    </source>
</evidence>
<dbReference type="SUPFAM" id="SSF89550">
    <property type="entry name" value="PHP domain-like"/>
    <property type="match status" value="1"/>
</dbReference>
<proteinExistence type="inferred from homology"/>
<dbReference type="InterPro" id="IPR012340">
    <property type="entry name" value="NA-bd_OB-fold"/>
</dbReference>
<dbReference type="Pfam" id="PF01336">
    <property type="entry name" value="tRNA_anti-codon"/>
    <property type="match status" value="1"/>
</dbReference>
<reference evidence="13" key="1">
    <citation type="journal article" date="2019" name="Int. J. Syst. Evol. Microbiol.">
        <title>The Global Catalogue of Microorganisms (GCM) 10K type strain sequencing project: providing services to taxonomists for standard genome sequencing and annotation.</title>
        <authorList>
            <consortium name="The Broad Institute Genomics Platform"/>
            <consortium name="The Broad Institute Genome Sequencing Center for Infectious Disease"/>
            <person name="Wu L."/>
            <person name="Ma J."/>
        </authorList>
    </citation>
    <scope>NUCLEOTIDE SEQUENCE [LARGE SCALE GENOMIC DNA]</scope>
    <source>
        <strain evidence="13">KACC 14058</strain>
    </source>
</reference>
<keyword evidence="7" id="KW-0235">DNA replication</keyword>
<dbReference type="RefSeq" id="WP_390199113.1">
    <property type="nucleotide sequence ID" value="NZ_JBHSDV010000003.1"/>
</dbReference>
<comment type="function">
    <text evidence="9">DNA polymerase III is a complex, multichain enzyme responsible for most of the replicative synthesis in bacteria. This DNA polymerase also exhibits 3' to 5' exonuclease activity. The alpha chain is the DNA polymerase.</text>
</comment>
<dbReference type="InterPro" id="IPR004365">
    <property type="entry name" value="NA-bd_OB_tRNA"/>
</dbReference>
<gene>
    <name evidence="12" type="primary">dnaE</name>
    <name evidence="12" type="ORF">ACFOZ1_10520</name>
</gene>
<evidence type="ECO:0000256" key="9">
    <source>
        <dbReference type="ARBA" id="ARBA00025611"/>
    </source>
</evidence>
<keyword evidence="6 12" id="KW-0548">Nucleotidyltransferase</keyword>
<dbReference type="EMBL" id="JBHSDV010000003">
    <property type="protein sequence ID" value="MFC4388233.1"/>
    <property type="molecule type" value="Genomic_DNA"/>
</dbReference>
<dbReference type="Pfam" id="PF17657">
    <property type="entry name" value="DNA_pol3_finger"/>
    <property type="match status" value="1"/>
</dbReference>
<dbReference type="InterPro" id="IPR004805">
    <property type="entry name" value="DnaE2/DnaE/PolC"/>
</dbReference>
<dbReference type="InterPro" id="IPR016195">
    <property type="entry name" value="Pol/histidinol_Pase-like"/>
</dbReference>
<dbReference type="InterPro" id="IPR004013">
    <property type="entry name" value="PHP_dom"/>
</dbReference>
<evidence type="ECO:0000256" key="6">
    <source>
        <dbReference type="ARBA" id="ARBA00022695"/>
    </source>
</evidence>
<evidence type="ECO:0000256" key="3">
    <source>
        <dbReference type="ARBA" id="ARBA00012417"/>
    </source>
</evidence>
<evidence type="ECO:0000256" key="2">
    <source>
        <dbReference type="ARBA" id="ARBA00009496"/>
    </source>
</evidence>
<dbReference type="Pfam" id="PF02811">
    <property type="entry name" value="PHP"/>
    <property type="match status" value="1"/>
</dbReference>
<dbReference type="Gene3D" id="1.10.10.1600">
    <property type="entry name" value="Bacterial DNA polymerase III alpha subunit, thumb domain"/>
    <property type="match status" value="1"/>
</dbReference>
<dbReference type="InterPro" id="IPR011708">
    <property type="entry name" value="DNA_pol3_alpha_NTPase_dom"/>
</dbReference>
<dbReference type="Gene3D" id="1.10.150.870">
    <property type="match status" value="1"/>
</dbReference>
<dbReference type="Proteomes" id="UP001595880">
    <property type="component" value="Unassembled WGS sequence"/>
</dbReference>
<dbReference type="PANTHER" id="PTHR32294:SF0">
    <property type="entry name" value="DNA POLYMERASE III SUBUNIT ALPHA"/>
    <property type="match status" value="1"/>
</dbReference>
<evidence type="ECO:0000313" key="12">
    <source>
        <dbReference type="EMBL" id="MFC4388233.1"/>
    </source>
</evidence>
<dbReference type="InterPro" id="IPR040982">
    <property type="entry name" value="DNA_pol3_finger"/>
</dbReference>
<dbReference type="Gene3D" id="3.20.20.140">
    <property type="entry name" value="Metal-dependent hydrolases"/>
    <property type="match status" value="1"/>
</dbReference>
<dbReference type="SUPFAM" id="SSF50249">
    <property type="entry name" value="Nucleic acid-binding proteins"/>
    <property type="match status" value="1"/>
</dbReference>
<keyword evidence="5 12" id="KW-0808">Transferase</keyword>
<comment type="catalytic activity">
    <reaction evidence="10">
        <text>DNA(n) + a 2'-deoxyribonucleoside 5'-triphosphate = DNA(n+1) + diphosphate</text>
        <dbReference type="Rhea" id="RHEA:22508"/>
        <dbReference type="Rhea" id="RHEA-COMP:17339"/>
        <dbReference type="Rhea" id="RHEA-COMP:17340"/>
        <dbReference type="ChEBI" id="CHEBI:33019"/>
        <dbReference type="ChEBI" id="CHEBI:61560"/>
        <dbReference type="ChEBI" id="CHEBI:173112"/>
        <dbReference type="EC" id="2.7.7.7"/>
    </reaction>
</comment>
<dbReference type="CDD" id="cd04485">
    <property type="entry name" value="DnaE_OBF"/>
    <property type="match status" value="1"/>
</dbReference>
<feature type="domain" description="Polymerase/histidinol phosphatase N-terminal" evidence="11">
    <location>
        <begin position="4"/>
        <end position="71"/>
    </location>
</feature>
<keyword evidence="8" id="KW-0239">DNA-directed DNA polymerase</keyword>
<dbReference type="PANTHER" id="PTHR32294">
    <property type="entry name" value="DNA POLYMERASE III SUBUNIT ALPHA"/>
    <property type="match status" value="1"/>
</dbReference>
<dbReference type="EC" id="2.7.7.7" evidence="3"/>
<dbReference type="Gene3D" id="2.40.50.140">
    <property type="entry name" value="Nucleic acid-binding proteins"/>
    <property type="match status" value="1"/>
</dbReference>
<dbReference type="InterPro" id="IPR029460">
    <property type="entry name" value="DNAPol_HHH"/>
</dbReference>
<dbReference type="GO" id="GO:0003887">
    <property type="term" value="F:DNA-directed DNA polymerase activity"/>
    <property type="evidence" value="ECO:0007669"/>
    <property type="project" value="UniProtKB-EC"/>
</dbReference>
<comment type="caution">
    <text evidence="12">The sequence shown here is derived from an EMBL/GenBank/DDBJ whole genome shotgun (WGS) entry which is preliminary data.</text>
</comment>
<evidence type="ECO:0000256" key="1">
    <source>
        <dbReference type="ARBA" id="ARBA00004496"/>
    </source>
</evidence>
<comment type="subcellular location">
    <subcellularLocation>
        <location evidence="1">Cytoplasm</location>
    </subcellularLocation>
</comment>
<dbReference type="InterPro" id="IPR003141">
    <property type="entry name" value="Pol/His_phosphatase_N"/>
</dbReference>
<name>A0ABV8VYE8_9BACI</name>
<evidence type="ECO:0000313" key="13">
    <source>
        <dbReference type="Proteomes" id="UP001595880"/>
    </source>
</evidence>
<sequence>MTLAQLHIKSGYSFKKSMIQLEQLVHRGKELGYTHLALTDENVMHGVIPFYQLCKQYGITPIIGMEIELDEENMQAIPFILLAKTTEGYKKLMQISSNLNRSIKVTMQEVIDKENIITIIPTDFLMTNGDFSFERFQQVIDVFSEEQVYYGISIVSRAYWNEMKQVLDDTNNIGLALSNVRFLLQQDKLAYSYLRAMMEEVKWDQEALLHMNEMHLESLEEQNINFSEWKELVKNQQQLVESCNVQIDFHKRFLPAFPVPTDETADDYLERICYQQLKHKYPDVTDEIYTRLNYELDVIQSMGFSDYFLIVSDFIQYAKAQDIMVGPGRGSAAGSLVAFILGITNVDPIKYDLLFERFLNPERITMPDIDIDFSDEKRDQVIRYVQDKYGTEHVAQIITFGTFQARSVLRELAKVMAIEESDLNYILKLLPKDSAVKLATMVNQSTELIEYVKQSEKLMRFFKIANRLEGLPRHSSTHAAGVIISKNRLTEHVPIMQAENGIALTQYAMKELEQVGLLKMDFLGLRNLTLLERLVQQLQRQKITIDLDNLPLDDIKTFELLQKGLTNGIFQLESEGMKHVLRNMIPTQFEDIVAVNALYRPGPMQFIETYNQRKNGREDVTYLHQELEEILQPTYGVLIYQEQIMQIANKIAGFSYGEADILRRAVSKKERDAIIAQKKKFIDGCKSNGYSNKMAEEIFEWIVQFSNYGFNKSHAVAYSLIAYQLAYIKANYPNVFFAELLSMQIGNPDKLQVYLKEAKNNQIHVLPPTINKSIGKFRVEGKAIRIGLRVIKGVGYPIIQDILNERKNGSFKNIFDFCMRLPHIKRQVLEQLILAGVFDETYANRRTILATLGDAMEQAELFGGMDPEFNLLGDQLELDVTYHEKEPFPIIKQLLMEQDVIGFFVSEHPLATFRQLLQKRKFLSIYTIKQSNVKKVKLAGVVQSITMIRTKKGESMAFMTIADESDSIDTVMFPNIYRNCNDWLEENMFIQVTGRVEERQNKLQMIIESIQILDLDQLENSNRKVYINWKDNHDMRKLEEIARRFPGMNEIYIYKKTQQKLFKLGEKYQLELTEQAINELNQLFGENDVAIREGE</sequence>
<dbReference type="NCBIfam" id="NF004226">
    <property type="entry name" value="PRK05673.1"/>
    <property type="match status" value="1"/>
</dbReference>
<protein>
    <recommendedName>
        <fullName evidence="4">DNA polymerase III subunit alpha</fullName>
        <ecNumber evidence="3">2.7.7.7</ecNumber>
    </recommendedName>
</protein>
<keyword evidence="13" id="KW-1185">Reference proteome</keyword>
<evidence type="ECO:0000259" key="11">
    <source>
        <dbReference type="SMART" id="SM00481"/>
    </source>
</evidence>
<evidence type="ECO:0000256" key="8">
    <source>
        <dbReference type="ARBA" id="ARBA00022932"/>
    </source>
</evidence>
<organism evidence="12 13">
    <name type="scientific">Gracilibacillus marinus</name>
    <dbReference type="NCBI Taxonomy" id="630535"/>
    <lineage>
        <taxon>Bacteria</taxon>
        <taxon>Bacillati</taxon>
        <taxon>Bacillota</taxon>
        <taxon>Bacilli</taxon>
        <taxon>Bacillales</taxon>
        <taxon>Bacillaceae</taxon>
        <taxon>Gracilibacillus</taxon>
    </lineage>
</organism>
<accession>A0ABV8VYE8</accession>
<evidence type="ECO:0000256" key="10">
    <source>
        <dbReference type="ARBA" id="ARBA00049244"/>
    </source>
</evidence>
<dbReference type="Pfam" id="PF14579">
    <property type="entry name" value="HHH_6"/>
    <property type="match status" value="1"/>
</dbReference>
<dbReference type="SMART" id="SM00481">
    <property type="entry name" value="POLIIIAc"/>
    <property type="match status" value="1"/>
</dbReference>
<dbReference type="InterPro" id="IPR041931">
    <property type="entry name" value="DNA_pol3_alpha_thumb_dom"/>
</dbReference>
<dbReference type="CDD" id="cd07431">
    <property type="entry name" value="PHP_PolIIIA"/>
    <property type="match status" value="1"/>
</dbReference>
<evidence type="ECO:0000256" key="4">
    <source>
        <dbReference type="ARBA" id="ARBA00019114"/>
    </source>
</evidence>
<dbReference type="Pfam" id="PF07733">
    <property type="entry name" value="DNA_pol3_alpha"/>
    <property type="match status" value="1"/>
</dbReference>